<dbReference type="GO" id="GO:0003735">
    <property type="term" value="F:structural constituent of ribosome"/>
    <property type="evidence" value="ECO:0007669"/>
    <property type="project" value="InterPro"/>
</dbReference>
<comment type="similarity">
    <text evidence="5">Belongs to the bacterial ribosomal protein bL25 family. CTC subfamily.</text>
</comment>
<dbReference type="Proteomes" id="UP001310022">
    <property type="component" value="Unassembled WGS sequence"/>
</dbReference>
<keyword evidence="1 5" id="KW-0699">rRNA-binding</keyword>
<dbReference type="InterPro" id="IPR020930">
    <property type="entry name" value="Ribosomal_uL5_bac-type"/>
</dbReference>
<keyword evidence="3 5" id="KW-0689">Ribosomal protein</keyword>
<feature type="domain" description="Large ribosomal subunit protein bL25 beta" evidence="7">
    <location>
        <begin position="99"/>
        <end position="180"/>
    </location>
</feature>
<evidence type="ECO:0000259" key="6">
    <source>
        <dbReference type="Pfam" id="PF01386"/>
    </source>
</evidence>
<dbReference type="InterPro" id="IPR037121">
    <property type="entry name" value="Ribosomal_bL25_C"/>
</dbReference>
<feature type="domain" description="Large ribosomal subunit protein bL25 L25" evidence="6">
    <location>
        <begin position="10"/>
        <end position="90"/>
    </location>
</feature>
<evidence type="ECO:0000313" key="8">
    <source>
        <dbReference type="EMBL" id="GJM61114.1"/>
    </source>
</evidence>
<dbReference type="EMBL" id="BQKE01000001">
    <property type="protein sequence ID" value="GJM61114.1"/>
    <property type="molecule type" value="Genomic_DNA"/>
</dbReference>
<accession>A0AAN4VXL4</accession>
<dbReference type="CDD" id="cd00495">
    <property type="entry name" value="Ribosomal_L25_TL5_CTC"/>
    <property type="match status" value="1"/>
</dbReference>
<gene>
    <name evidence="5 8" type="primary">rplY</name>
    <name evidence="5" type="synonym">ctc</name>
    <name evidence="8" type="ORF">PEDI_16660</name>
</gene>
<name>A0AAN4VXL4_9BACT</name>
<evidence type="ECO:0000256" key="3">
    <source>
        <dbReference type="ARBA" id="ARBA00022980"/>
    </source>
</evidence>
<dbReference type="HAMAP" id="MF_01334">
    <property type="entry name" value="Ribosomal_bL25_CTC"/>
    <property type="match status" value="1"/>
</dbReference>
<dbReference type="NCBIfam" id="TIGR00731">
    <property type="entry name" value="bL25_bact_ctc"/>
    <property type="match status" value="1"/>
</dbReference>
<dbReference type="GO" id="GO:0022625">
    <property type="term" value="C:cytosolic large ribosomal subunit"/>
    <property type="evidence" value="ECO:0007669"/>
    <property type="project" value="TreeGrafter"/>
</dbReference>
<dbReference type="SUPFAM" id="SSF50715">
    <property type="entry name" value="Ribosomal protein L25-like"/>
    <property type="match status" value="1"/>
</dbReference>
<keyword evidence="4 5" id="KW-0687">Ribonucleoprotein</keyword>
<dbReference type="Pfam" id="PF14693">
    <property type="entry name" value="Ribosomal_TL5_C"/>
    <property type="match status" value="1"/>
</dbReference>
<comment type="subunit">
    <text evidence="5">Part of the 50S ribosomal subunit; part of the 5S rRNA/L5/L18/L25 subcomplex. Contacts the 5S rRNA. Binds to the 5S rRNA independently of L5 and L18.</text>
</comment>
<evidence type="ECO:0000259" key="7">
    <source>
        <dbReference type="Pfam" id="PF14693"/>
    </source>
</evidence>
<protein>
    <recommendedName>
        <fullName evidence="5">Large ribosomal subunit protein bL25</fullName>
    </recommendedName>
    <alternativeName>
        <fullName evidence="5">General stress protein CTC</fullName>
    </alternativeName>
</protein>
<dbReference type="Pfam" id="PF01386">
    <property type="entry name" value="Ribosomal_L25p"/>
    <property type="match status" value="1"/>
</dbReference>
<keyword evidence="2 5" id="KW-0694">RNA-binding</keyword>
<sequence>MQTIEVVGFKRANLGKKDAKDLRLEGNVPAVLYGGEEQVHFHAPAYLFRDLIYTPNVYFVTLNIEGTEYKAVLQDAQFHPVSENLMHADFLLLNDEKELKMEVPVIFEGQSPGVAVGGRLVTKLRKIKVKALPKDMPENIKVNISGLELGKSIKVGEVPIEGVEVLNNPSISIATVEIPRALRSKQSQEDAE</sequence>
<dbReference type="InterPro" id="IPR011035">
    <property type="entry name" value="Ribosomal_bL25/Gln-tRNA_synth"/>
</dbReference>
<evidence type="ECO:0000256" key="2">
    <source>
        <dbReference type="ARBA" id="ARBA00022884"/>
    </source>
</evidence>
<dbReference type="InterPro" id="IPR029751">
    <property type="entry name" value="Ribosomal_L25_dom"/>
</dbReference>
<dbReference type="Gene3D" id="2.40.240.10">
    <property type="entry name" value="Ribosomal Protein L25, Chain P"/>
    <property type="match status" value="1"/>
</dbReference>
<comment type="caution">
    <text evidence="8">The sequence shown here is derived from an EMBL/GenBank/DDBJ whole genome shotgun (WGS) entry which is preliminary data.</text>
</comment>
<proteinExistence type="inferred from homology"/>
<dbReference type="GO" id="GO:0008097">
    <property type="term" value="F:5S rRNA binding"/>
    <property type="evidence" value="ECO:0007669"/>
    <property type="project" value="InterPro"/>
</dbReference>
<dbReference type="PANTHER" id="PTHR33284">
    <property type="entry name" value="RIBOSOMAL PROTEIN L25/GLN-TRNA SYNTHETASE, ANTI-CODON-BINDING DOMAIN-CONTAINING PROTEIN"/>
    <property type="match status" value="1"/>
</dbReference>
<dbReference type="InterPro" id="IPR001021">
    <property type="entry name" value="Ribosomal_bL25_long"/>
</dbReference>
<dbReference type="InterPro" id="IPR020057">
    <property type="entry name" value="Ribosomal_bL25_b-dom"/>
</dbReference>
<dbReference type="GO" id="GO:0006412">
    <property type="term" value="P:translation"/>
    <property type="evidence" value="ECO:0007669"/>
    <property type="project" value="UniProtKB-UniRule"/>
</dbReference>
<evidence type="ECO:0000313" key="9">
    <source>
        <dbReference type="Proteomes" id="UP001310022"/>
    </source>
</evidence>
<dbReference type="PANTHER" id="PTHR33284:SF1">
    <property type="entry name" value="RIBOSOMAL PROTEIN L25_GLN-TRNA SYNTHETASE, ANTI-CODON-BINDING DOMAIN-CONTAINING PROTEIN"/>
    <property type="match status" value="1"/>
</dbReference>
<dbReference type="AlphaFoldDB" id="A0AAN4VXL4"/>
<comment type="function">
    <text evidence="5">This is one of the proteins that binds to the 5S RNA in the ribosome where it forms part of the central protuberance.</text>
</comment>
<evidence type="ECO:0000256" key="4">
    <source>
        <dbReference type="ARBA" id="ARBA00023274"/>
    </source>
</evidence>
<evidence type="ECO:0000256" key="1">
    <source>
        <dbReference type="ARBA" id="ARBA00022730"/>
    </source>
</evidence>
<dbReference type="NCBIfam" id="NF004132">
    <property type="entry name" value="PRK05618.2-2"/>
    <property type="match status" value="1"/>
</dbReference>
<organism evidence="8 9">
    <name type="scientific">Persicobacter diffluens</name>
    <dbReference type="NCBI Taxonomy" id="981"/>
    <lineage>
        <taxon>Bacteria</taxon>
        <taxon>Pseudomonadati</taxon>
        <taxon>Bacteroidota</taxon>
        <taxon>Cytophagia</taxon>
        <taxon>Cytophagales</taxon>
        <taxon>Persicobacteraceae</taxon>
        <taxon>Persicobacter</taxon>
    </lineage>
</organism>
<dbReference type="RefSeq" id="WP_338236729.1">
    <property type="nucleotide sequence ID" value="NZ_BQKE01000001.1"/>
</dbReference>
<keyword evidence="9" id="KW-1185">Reference proteome</keyword>
<dbReference type="Gene3D" id="2.170.120.20">
    <property type="entry name" value="Ribosomal protein L25, beta domain"/>
    <property type="match status" value="1"/>
</dbReference>
<evidence type="ECO:0000256" key="5">
    <source>
        <dbReference type="HAMAP-Rule" id="MF_01334"/>
    </source>
</evidence>
<dbReference type="InterPro" id="IPR020056">
    <property type="entry name" value="Rbsml_bL25/Gln-tRNA_synth_N"/>
</dbReference>
<reference evidence="8 9" key="1">
    <citation type="submission" date="2021-12" db="EMBL/GenBank/DDBJ databases">
        <title>Genome sequencing of bacteria with rrn-lacking chromosome and rrn-plasmid.</title>
        <authorList>
            <person name="Anda M."/>
            <person name="Iwasaki W."/>
        </authorList>
    </citation>
    <scope>NUCLEOTIDE SEQUENCE [LARGE SCALE GENOMIC DNA]</scope>
    <source>
        <strain evidence="8 9">NBRC 15940</strain>
    </source>
</reference>